<reference evidence="1 2" key="2">
    <citation type="journal article" date="2011" name="Stand. Genomic Sci.">
        <title>Complete genome sequence of Isosphaera pallida type strain (IS1B).</title>
        <authorList>
            <consortium name="US DOE Joint Genome Institute (JGI-PGF)"/>
            <person name="Goker M."/>
            <person name="Cleland D."/>
            <person name="Saunders E."/>
            <person name="Lapidus A."/>
            <person name="Nolan M."/>
            <person name="Lucas S."/>
            <person name="Hammon N."/>
            <person name="Deshpande S."/>
            <person name="Cheng J.F."/>
            <person name="Tapia R."/>
            <person name="Han C."/>
            <person name="Goodwin L."/>
            <person name="Pitluck S."/>
            <person name="Liolios K."/>
            <person name="Pagani I."/>
            <person name="Ivanova N."/>
            <person name="Mavromatis K."/>
            <person name="Pati A."/>
            <person name="Chen A."/>
            <person name="Palaniappan K."/>
            <person name="Land M."/>
            <person name="Hauser L."/>
            <person name="Chang Y.J."/>
            <person name="Jeffries C.D."/>
            <person name="Detter J.C."/>
            <person name="Beck B."/>
            <person name="Woyke T."/>
            <person name="Bristow J."/>
            <person name="Eisen J.A."/>
            <person name="Markowitz V."/>
            <person name="Hugenholtz P."/>
            <person name="Kyrpides N.C."/>
            <person name="Klenk H.P."/>
        </authorList>
    </citation>
    <scope>NUCLEOTIDE SEQUENCE [LARGE SCALE GENOMIC DNA]</scope>
    <source>
        <strain evidence="2">ATCC 43644 / DSM 9630 / IS1B</strain>
    </source>
</reference>
<dbReference type="EMBL" id="CP002353">
    <property type="protein sequence ID" value="ADV60876.1"/>
    <property type="molecule type" value="Genomic_DNA"/>
</dbReference>
<accession>E8QX43</accession>
<name>E8QX43_ISOPI</name>
<evidence type="ECO:0000313" key="2">
    <source>
        <dbReference type="Proteomes" id="UP000008631"/>
    </source>
</evidence>
<dbReference type="Proteomes" id="UP000008631">
    <property type="component" value="Chromosome"/>
</dbReference>
<organism evidence="1 2">
    <name type="scientific">Isosphaera pallida (strain ATCC 43644 / DSM 9630 / IS1B)</name>
    <dbReference type="NCBI Taxonomy" id="575540"/>
    <lineage>
        <taxon>Bacteria</taxon>
        <taxon>Pseudomonadati</taxon>
        <taxon>Planctomycetota</taxon>
        <taxon>Planctomycetia</taxon>
        <taxon>Isosphaerales</taxon>
        <taxon>Isosphaeraceae</taxon>
        <taxon>Isosphaera</taxon>
    </lineage>
</organism>
<sequence>MRDTPIVPRHLGKNRMNEHQFRALLDWFARVSALGDALGSESTDSGVVLITAAESVGEAVRTLLPRDWSTHPLAWRRFEAEFLGPLLAGPQTPPHLAQAARTFLTSCDPLEPEGLLVGPPEFDPGAPDRGGFHVGLFLHARPQTGWNLLILFPRVET</sequence>
<keyword evidence="2" id="KW-1185">Reference proteome</keyword>
<dbReference type="InParanoid" id="E8QX43"/>
<dbReference type="HOGENOM" id="CLU_1675542_0_0_0"/>
<dbReference type="STRING" id="575540.Isop_0279"/>
<dbReference type="AlphaFoldDB" id="E8QX43"/>
<dbReference type="KEGG" id="ipa:Isop_0279"/>
<evidence type="ECO:0000313" key="1">
    <source>
        <dbReference type="EMBL" id="ADV60876.1"/>
    </source>
</evidence>
<protein>
    <submittedName>
        <fullName evidence="1">Uncharacterized protein</fullName>
    </submittedName>
</protein>
<gene>
    <name evidence="1" type="ordered locus">Isop_0279</name>
</gene>
<proteinExistence type="predicted"/>
<reference key="1">
    <citation type="submission" date="2010-11" db="EMBL/GenBank/DDBJ databases">
        <title>The complete sequence of chromosome of Isophaera pallida ATCC 43644.</title>
        <authorList>
            <consortium name="US DOE Joint Genome Institute (JGI-PGF)"/>
            <person name="Lucas S."/>
            <person name="Copeland A."/>
            <person name="Lapidus A."/>
            <person name="Bruce D."/>
            <person name="Goodwin L."/>
            <person name="Pitluck S."/>
            <person name="Kyrpides N."/>
            <person name="Mavromatis K."/>
            <person name="Pagani I."/>
            <person name="Ivanova N."/>
            <person name="Saunders E."/>
            <person name="Brettin T."/>
            <person name="Detter J.C."/>
            <person name="Han C."/>
            <person name="Tapia R."/>
            <person name="Land M."/>
            <person name="Hauser L."/>
            <person name="Markowitz V."/>
            <person name="Cheng J.-F."/>
            <person name="Hugenholtz P."/>
            <person name="Woyke T."/>
            <person name="Wu D."/>
            <person name="Eisen J.A."/>
        </authorList>
    </citation>
    <scope>NUCLEOTIDE SEQUENCE</scope>
    <source>
        <strain>ATCC 43644</strain>
    </source>
</reference>